<dbReference type="InterPro" id="IPR039896">
    <property type="entry name" value="Red-like"/>
</dbReference>
<dbReference type="STRING" id="337451.A0A3S3NAQ3"/>
<dbReference type="Pfam" id="PF07808">
    <property type="entry name" value="RED_N"/>
    <property type="match status" value="2"/>
</dbReference>
<feature type="compositionally biased region" description="Basic and acidic residues" evidence="5">
    <location>
        <begin position="1"/>
        <end position="28"/>
    </location>
</feature>
<keyword evidence="9" id="KW-1185">Reference proteome</keyword>
<name>A0A3S3NAQ3_9MAGN</name>
<evidence type="ECO:0000313" key="9">
    <source>
        <dbReference type="Proteomes" id="UP000283530"/>
    </source>
</evidence>
<evidence type="ECO:0000259" key="6">
    <source>
        <dbReference type="Pfam" id="PF07807"/>
    </source>
</evidence>
<dbReference type="Pfam" id="PF07807">
    <property type="entry name" value="RED_C"/>
    <property type="match status" value="1"/>
</dbReference>
<feature type="region of interest" description="Disordered" evidence="5">
    <location>
        <begin position="1"/>
        <end position="46"/>
    </location>
</feature>
<accession>A0A3S3NAQ3</accession>
<comment type="similarity">
    <text evidence="2">Belongs to the RED family.</text>
</comment>
<evidence type="ECO:0000256" key="5">
    <source>
        <dbReference type="SAM" id="MobiDB-lite"/>
    </source>
</evidence>
<comment type="subcellular location">
    <subcellularLocation>
        <location evidence="1">Nucleus</location>
    </subcellularLocation>
</comment>
<proteinExistence type="inferred from homology"/>
<feature type="domain" description="RED-like N-terminal" evidence="7">
    <location>
        <begin position="124"/>
        <end position="181"/>
    </location>
</feature>
<reference evidence="8 9" key="1">
    <citation type="journal article" date="2019" name="Nat. Plants">
        <title>Stout camphor tree genome fills gaps in understanding of flowering plant genome evolution.</title>
        <authorList>
            <person name="Chaw S.M."/>
            <person name="Liu Y.C."/>
            <person name="Wu Y.W."/>
            <person name="Wang H.Y."/>
            <person name="Lin C.I."/>
            <person name="Wu C.S."/>
            <person name="Ke H.M."/>
            <person name="Chang L.Y."/>
            <person name="Hsu C.Y."/>
            <person name="Yang H.T."/>
            <person name="Sudianto E."/>
            <person name="Hsu M.H."/>
            <person name="Wu K.P."/>
            <person name="Wang L.N."/>
            <person name="Leebens-Mack J.H."/>
            <person name="Tsai I.J."/>
        </authorList>
    </citation>
    <scope>NUCLEOTIDE SEQUENCE [LARGE SCALE GENOMIC DNA]</scope>
    <source>
        <strain evidence="9">cv. Chaw 1501</strain>
        <tissue evidence="8">Young leaves</tissue>
    </source>
</reference>
<keyword evidence="4" id="KW-0539">Nucleus</keyword>
<comment type="caution">
    <text evidence="8">The sequence shown here is derived from an EMBL/GenBank/DDBJ whole genome shotgun (WGS) entry which is preliminary data.</text>
</comment>
<evidence type="ECO:0000256" key="4">
    <source>
        <dbReference type="ARBA" id="ARBA00023242"/>
    </source>
</evidence>
<feature type="domain" description="Protein RED C-terminal" evidence="6">
    <location>
        <begin position="318"/>
        <end position="391"/>
    </location>
</feature>
<organism evidence="8 9">
    <name type="scientific">Cinnamomum micranthum f. kanehirae</name>
    <dbReference type="NCBI Taxonomy" id="337451"/>
    <lineage>
        <taxon>Eukaryota</taxon>
        <taxon>Viridiplantae</taxon>
        <taxon>Streptophyta</taxon>
        <taxon>Embryophyta</taxon>
        <taxon>Tracheophyta</taxon>
        <taxon>Spermatophyta</taxon>
        <taxon>Magnoliopsida</taxon>
        <taxon>Magnoliidae</taxon>
        <taxon>Laurales</taxon>
        <taxon>Lauraceae</taxon>
        <taxon>Cinnamomum</taxon>
    </lineage>
</organism>
<dbReference type="OrthoDB" id="3366823at2759"/>
<dbReference type="Proteomes" id="UP000283530">
    <property type="component" value="Unassembled WGS sequence"/>
</dbReference>
<keyword evidence="3" id="KW-0677">Repeat</keyword>
<dbReference type="EMBL" id="QPKB01000011">
    <property type="protein sequence ID" value="RWR95652.1"/>
    <property type="molecule type" value="Genomic_DNA"/>
</dbReference>
<evidence type="ECO:0000256" key="1">
    <source>
        <dbReference type="ARBA" id="ARBA00004123"/>
    </source>
</evidence>
<feature type="region of interest" description="Disordered" evidence="5">
    <location>
        <begin position="390"/>
        <end position="412"/>
    </location>
</feature>
<dbReference type="InterPro" id="IPR012916">
    <property type="entry name" value="RED_N"/>
</dbReference>
<dbReference type="GO" id="GO:0005634">
    <property type="term" value="C:nucleus"/>
    <property type="evidence" value="ECO:0007669"/>
    <property type="project" value="UniProtKB-SubCell"/>
</dbReference>
<dbReference type="AlphaFoldDB" id="A0A3S3NAQ3"/>
<dbReference type="InterPro" id="IPR012492">
    <property type="entry name" value="RED_C"/>
</dbReference>
<feature type="domain" description="RED-like N-terminal" evidence="7">
    <location>
        <begin position="3"/>
        <end position="108"/>
    </location>
</feature>
<feature type="region of interest" description="Disordered" evidence="5">
    <location>
        <begin position="215"/>
        <end position="245"/>
    </location>
</feature>
<dbReference type="PANTHER" id="PTHR12765">
    <property type="entry name" value="RED PROTEIN IK FACTOR CYTOKINE IK"/>
    <property type="match status" value="1"/>
</dbReference>
<evidence type="ECO:0000313" key="8">
    <source>
        <dbReference type="EMBL" id="RWR95652.1"/>
    </source>
</evidence>
<evidence type="ECO:0000256" key="3">
    <source>
        <dbReference type="ARBA" id="ARBA00022737"/>
    </source>
</evidence>
<evidence type="ECO:0000256" key="2">
    <source>
        <dbReference type="ARBA" id="ARBA00006660"/>
    </source>
</evidence>
<feature type="compositionally biased region" description="Basic and acidic residues" evidence="5">
    <location>
        <begin position="390"/>
        <end position="406"/>
    </location>
</feature>
<sequence length="412" mass="46775">MIKQRDDKQEEPEVQKYRDCAKVRREDQNPDYEPTELGSFHAVAPPGTVDLRTADTHKISIENSKYLGGDVEHTHLVKGLDYALLHKVRGEIDKKPEVEGEADEKSRVPKDDQPVSFRTATAKEDGFSHDIPTTLHRSKADCPIPEEMVTVSVDGSVLDRIAKIMSYLCLGSSGKVLKKKKKKMQKSLPVCKIKIRCFLLIGVHNLFHFGNGYEDDDKPSQTDGRTSKHQADGEALPAPPHKNHLDLREKQVPAVARVDEDDIFVGDGIDYAVPGKEVNLSPLSEDMEESPRNKGRPSYFSEPVYGPVPPPELSQDWQQTAKGHLHRWDFETEEEWARYNDQKESMPKAAFQFGVKMQDGRKTRKQNKDQKITNELLKINKILARKKMEKGVDYEDGGHYDDDLQPGKKLRI</sequence>
<evidence type="ECO:0000259" key="7">
    <source>
        <dbReference type="Pfam" id="PF07808"/>
    </source>
</evidence>
<protein>
    <submittedName>
        <fullName evidence="8">Suppressor of mec-8 and unc-52 protein 2</fullName>
    </submittedName>
</protein>
<gene>
    <name evidence="8" type="ORF">CKAN_02500600</name>
</gene>